<keyword evidence="1" id="KW-0732">Signal</keyword>
<comment type="caution">
    <text evidence="2">The sequence shown here is derived from an EMBL/GenBank/DDBJ whole genome shotgun (WGS) entry which is preliminary data.</text>
</comment>
<organism evidence="2 3">
    <name type="scientific">Phenylobacterium conjunctum</name>
    <dbReference type="NCBI Taxonomy" id="1298959"/>
    <lineage>
        <taxon>Bacteria</taxon>
        <taxon>Pseudomonadati</taxon>
        <taxon>Pseudomonadota</taxon>
        <taxon>Alphaproteobacteria</taxon>
        <taxon>Caulobacterales</taxon>
        <taxon>Caulobacteraceae</taxon>
        <taxon>Phenylobacterium</taxon>
    </lineage>
</organism>
<keyword evidence="3" id="KW-1185">Reference proteome</keyword>
<accession>A0ABW3T4H1</accession>
<dbReference type="Gene3D" id="3.30.530.20">
    <property type="match status" value="1"/>
</dbReference>
<dbReference type="EMBL" id="JBHTLQ010000033">
    <property type="protein sequence ID" value="MFD1191751.1"/>
    <property type="molecule type" value="Genomic_DNA"/>
</dbReference>
<feature type="chain" id="PRO_5047187105" evidence="1">
    <location>
        <begin position="20"/>
        <end position="172"/>
    </location>
</feature>
<sequence length="172" mass="17836">MKPVVLALGAFLMAGPARAEVVDAQPNGFESRFNVTVNAPPAAVRAAMLNIAGWWDPSHTYSGDAKNLSLDLAGGCFCETLKTGYVRHMTVVYADASAVRLQGALGPLQSTGAIGHLTFAFKPAAEGKTTLVVSYVVGGYAKGGLGEAWAKPVDSVIGVQVGRLKAYAEKPG</sequence>
<dbReference type="Proteomes" id="UP001597216">
    <property type="component" value="Unassembled WGS sequence"/>
</dbReference>
<dbReference type="Pfam" id="PF10604">
    <property type="entry name" value="Polyketide_cyc2"/>
    <property type="match status" value="1"/>
</dbReference>
<name>A0ABW3T4H1_9CAUL</name>
<gene>
    <name evidence="2" type="ORF">ACFQ27_14270</name>
</gene>
<dbReference type="InterPro" id="IPR019587">
    <property type="entry name" value="Polyketide_cyclase/dehydratase"/>
</dbReference>
<feature type="signal peptide" evidence="1">
    <location>
        <begin position="1"/>
        <end position="19"/>
    </location>
</feature>
<dbReference type="SUPFAM" id="SSF55961">
    <property type="entry name" value="Bet v1-like"/>
    <property type="match status" value="1"/>
</dbReference>
<protein>
    <submittedName>
        <fullName evidence="2">SRPBCC family protein</fullName>
    </submittedName>
</protein>
<evidence type="ECO:0000256" key="1">
    <source>
        <dbReference type="SAM" id="SignalP"/>
    </source>
</evidence>
<dbReference type="RefSeq" id="WP_377354049.1">
    <property type="nucleotide sequence ID" value="NZ_JBHTLQ010000033.1"/>
</dbReference>
<dbReference type="InterPro" id="IPR023393">
    <property type="entry name" value="START-like_dom_sf"/>
</dbReference>
<evidence type="ECO:0000313" key="3">
    <source>
        <dbReference type="Proteomes" id="UP001597216"/>
    </source>
</evidence>
<proteinExistence type="predicted"/>
<reference evidence="3" key="1">
    <citation type="journal article" date="2019" name="Int. J. Syst. Evol. Microbiol.">
        <title>The Global Catalogue of Microorganisms (GCM) 10K type strain sequencing project: providing services to taxonomists for standard genome sequencing and annotation.</title>
        <authorList>
            <consortium name="The Broad Institute Genomics Platform"/>
            <consortium name="The Broad Institute Genome Sequencing Center for Infectious Disease"/>
            <person name="Wu L."/>
            <person name="Ma J."/>
        </authorList>
    </citation>
    <scope>NUCLEOTIDE SEQUENCE [LARGE SCALE GENOMIC DNA]</scope>
    <source>
        <strain evidence="3">CCUG 55074</strain>
    </source>
</reference>
<evidence type="ECO:0000313" key="2">
    <source>
        <dbReference type="EMBL" id="MFD1191751.1"/>
    </source>
</evidence>